<dbReference type="Gene3D" id="3.40.800.10">
    <property type="entry name" value="Ureohydrolase domain"/>
    <property type="match status" value="1"/>
</dbReference>
<dbReference type="CDD" id="cd09988">
    <property type="entry name" value="Formimidoylglutamase"/>
    <property type="match status" value="1"/>
</dbReference>
<evidence type="ECO:0000313" key="6">
    <source>
        <dbReference type="Proteomes" id="UP000671879"/>
    </source>
</evidence>
<keyword evidence="6" id="KW-1185">Reference proteome</keyword>
<evidence type="ECO:0000256" key="4">
    <source>
        <dbReference type="PROSITE-ProRule" id="PRU00742"/>
    </source>
</evidence>
<dbReference type="GO" id="GO:0033389">
    <property type="term" value="P:putrescine biosynthetic process from arginine, via agmatine"/>
    <property type="evidence" value="ECO:0007669"/>
    <property type="project" value="TreeGrafter"/>
</dbReference>
<proteinExistence type="inferred from homology"/>
<comment type="similarity">
    <text evidence="4">Belongs to the arginase family.</text>
</comment>
<dbReference type="EMBL" id="CP072943">
    <property type="protein sequence ID" value="QTX33124.1"/>
    <property type="molecule type" value="Genomic_DNA"/>
</dbReference>
<feature type="binding site" evidence="3">
    <location>
        <position position="264"/>
    </location>
    <ligand>
        <name>Mn(2+)</name>
        <dbReference type="ChEBI" id="CHEBI:29035"/>
        <label>1</label>
    </ligand>
</feature>
<feature type="binding site" evidence="3">
    <location>
        <position position="262"/>
    </location>
    <ligand>
        <name>Mn(2+)</name>
        <dbReference type="ChEBI" id="CHEBI:29035"/>
        <label>1</label>
    </ligand>
</feature>
<dbReference type="AlphaFoldDB" id="A0A9Q7AHI6"/>
<reference evidence="6" key="1">
    <citation type="submission" date="2021-04" db="EMBL/GenBank/DDBJ databases">
        <title>A novel Synergistetes isolate from a pyrite-forming mixed culture.</title>
        <authorList>
            <person name="Bunk B."/>
            <person name="Sproer C."/>
            <person name="Spring S."/>
            <person name="Pester M."/>
        </authorList>
    </citation>
    <scope>NUCLEOTIDE SEQUENCE [LARGE SCALE GENOMIC DNA]</scope>
    <source>
        <strain evidence="6">J.5.4.2-T.3.5.2</strain>
    </source>
</reference>
<dbReference type="GO" id="GO:0008783">
    <property type="term" value="F:agmatinase activity"/>
    <property type="evidence" value="ECO:0007669"/>
    <property type="project" value="TreeGrafter"/>
</dbReference>
<dbReference type="Pfam" id="PF00491">
    <property type="entry name" value="Arginase"/>
    <property type="match status" value="1"/>
</dbReference>
<feature type="binding site" evidence="3">
    <location>
        <position position="142"/>
    </location>
    <ligand>
        <name>Mn(2+)</name>
        <dbReference type="ChEBI" id="CHEBI:29035"/>
        <label>1</label>
    </ligand>
</feature>
<keyword evidence="1 3" id="KW-0479">Metal-binding</keyword>
<protein>
    <submittedName>
        <fullName evidence="5">Formimidoylglutamase</fullName>
    </submittedName>
</protein>
<organism evidence="5 6">
    <name type="scientific">Aminithiophilus ramosus</name>
    <dbReference type="NCBI Taxonomy" id="3029084"/>
    <lineage>
        <taxon>Bacteria</taxon>
        <taxon>Thermotogati</taxon>
        <taxon>Synergistota</taxon>
        <taxon>Synergistia</taxon>
        <taxon>Synergistales</taxon>
        <taxon>Aminithiophilaceae</taxon>
        <taxon>Aminithiophilus</taxon>
    </lineage>
</organism>
<evidence type="ECO:0000313" key="5">
    <source>
        <dbReference type="EMBL" id="QTX33124.1"/>
    </source>
</evidence>
<dbReference type="PROSITE" id="PS51409">
    <property type="entry name" value="ARGINASE_2"/>
    <property type="match status" value="1"/>
</dbReference>
<feature type="binding site" evidence="3">
    <location>
        <position position="171"/>
    </location>
    <ligand>
        <name>Mn(2+)</name>
        <dbReference type="ChEBI" id="CHEBI:29035"/>
        <label>1</label>
    </ligand>
</feature>
<evidence type="ECO:0000256" key="3">
    <source>
        <dbReference type="PIRSR" id="PIRSR036979-1"/>
    </source>
</evidence>
<dbReference type="GO" id="GO:0046872">
    <property type="term" value="F:metal ion binding"/>
    <property type="evidence" value="ECO:0007669"/>
    <property type="project" value="UniProtKB-KW"/>
</dbReference>
<feature type="binding site" evidence="3">
    <location>
        <position position="169"/>
    </location>
    <ligand>
        <name>Mn(2+)</name>
        <dbReference type="ChEBI" id="CHEBI:29035"/>
        <label>1</label>
    </ligand>
</feature>
<sequence length="337" mass="36414">MTATFFDRVEVSPLWSELVPPERELFFSKGDEKDPRMGEIVLPAAGTIPDGVDVAFVGVPEDRGIVANGGREGARSGPRAIRRAFYRLTPGFRPALSDLSLIDIGDVRTEGRTLEEVHESARTVVTSIAARGILPVVLGGSHDLTFPGLAGLVDGLGLNEGDLGVVNVDSHLDVRDMSHGLTSGTPFFRALEELPRRALKGDNFAEYGIQELHNSPWYYQWLRQAGGSVFTLKSLQGRPMETFLQALQVAGEGPHTIAVSVDIDAARSTDAPGASASNPNGLSAQDLEKVAYLAGRTERVRFFDIMEMSPPLDVDGRTAALAAAVLFWFLKGLCERK</sequence>
<dbReference type="PIRSF" id="PIRSF036979">
    <property type="entry name" value="Arginase"/>
    <property type="match status" value="1"/>
</dbReference>
<dbReference type="InterPro" id="IPR006035">
    <property type="entry name" value="Ureohydrolase"/>
</dbReference>
<dbReference type="PANTHER" id="PTHR11358">
    <property type="entry name" value="ARGINASE/AGMATINASE"/>
    <property type="match status" value="1"/>
</dbReference>
<dbReference type="SUPFAM" id="SSF52768">
    <property type="entry name" value="Arginase/deacetylase"/>
    <property type="match status" value="1"/>
</dbReference>
<name>A0A9Q7AHI6_9BACT</name>
<keyword evidence="2" id="KW-0378">Hydrolase</keyword>
<gene>
    <name evidence="5" type="ORF">KAR29_04285</name>
</gene>
<feature type="binding site" evidence="3">
    <location>
        <position position="173"/>
    </location>
    <ligand>
        <name>Mn(2+)</name>
        <dbReference type="ChEBI" id="CHEBI:29035"/>
        <label>1</label>
    </ligand>
</feature>
<accession>A0A9Q7AHI6</accession>
<dbReference type="RefSeq" id="WP_274374399.1">
    <property type="nucleotide sequence ID" value="NZ_CP072943.1"/>
</dbReference>
<dbReference type="InterPro" id="IPR023696">
    <property type="entry name" value="Ureohydrolase_dom_sf"/>
</dbReference>
<evidence type="ECO:0000256" key="1">
    <source>
        <dbReference type="ARBA" id="ARBA00022723"/>
    </source>
</evidence>
<comment type="cofactor">
    <cofactor evidence="3">
        <name>Mn(2+)</name>
        <dbReference type="ChEBI" id="CHEBI:29035"/>
    </cofactor>
    <text evidence="3">Binds 2 manganese ions per subunit.</text>
</comment>
<dbReference type="PANTHER" id="PTHR11358:SF26">
    <property type="entry name" value="GUANIDINO ACID HYDROLASE, MITOCHONDRIAL"/>
    <property type="match status" value="1"/>
</dbReference>
<dbReference type="Proteomes" id="UP000671879">
    <property type="component" value="Chromosome"/>
</dbReference>
<evidence type="ECO:0000256" key="2">
    <source>
        <dbReference type="ARBA" id="ARBA00022801"/>
    </source>
</evidence>
<dbReference type="KEGG" id="aram:KAR29_04285"/>
<keyword evidence="3" id="KW-0464">Manganese</keyword>